<evidence type="ECO:0000313" key="15">
    <source>
        <dbReference type="Proteomes" id="UP000261212"/>
    </source>
</evidence>
<evidence type="ECO:0000256" key="9">
    <source>
        <dbReference type="PROSITE-ProRule" id="PRU10141"/>
    </source>
</evidence>
<dbReference type="Pfam" id="PF00069">
    <property type="entry name" value="Pkinase"/>
    <property type="match status" value="1"/>
</dbReference>
<dbReference type="CDD" id="cd14014">
    <property type="entry name" value="STKc_PknB_like"/>
    <property type="match status" value="1"/>
</dbReference>
<comment type="catalytic activity">
    <reaction evidence="7">
        <text>L-threonyl-[protein] + ATP = O-phospho-L-threonyl-[protein] + ADP + H(+)</text>
        <dbReference type="Rhea" id="RHEA:46608"/>
        <dbReference type="Rhea" id="RHEA-COMP:11060"/>
        <dbReference type="Rhea" id="RHEA-COMP:11605"/>
        <dbReference type="ChEBI" id="CHEBI:15378"/>
        <dbReference type="ChEBI" id="CHEBI:30013"/>
        <dbReference type="ChEBI" id="CHEBI:30616"/>
        <dbReference type="ChEBI" id="CHEBI:61977"/>
        <dbReference type="ChEBI" id="CHEBI:456216"/>
        <dbReference type="EC" id="2.7.11.1"/>
    </reaction>
</comment>
<feature type="domain" description="Protein kinase" evidence="12">
    <location>
        <begin position="11"/>
        <end position="269"/>
    </location>
</feature>
<evidence type="ECO:0000256" key="6">
    <source>
        <dbReference type="ARBA" id="ARBA00022840"/>
    </source>
</evidence>
<evidence type="ECO:0000256" key="3">
    <source>
        <dbReference type="ARBA" id="ARBA00022679"/>
    </source>
</evidence>
<dbReference type="SMART" id="SM00220">
    <property type="entry name" value="S_TKc"/>
    <property type="match status" value="1"/>
</dbReference>
<dbReference type="PROSITE" id="PS51178">
    <property type="entry name" value="PASTA"/>
    <property type="match status" value="3"/>
</dbReference>
<reference evidence="14 15" key="1">
    <citation type="submission" date="2018-08" db="EMBL/GenBank/DDBJ databases">
        <title>A genome reference for cultivated species of the human gut microbiota.</title>
        <authorList>
            <person name="Zou Y."/>
            <person name="Xue W."/>
            <person name="Luo G."/>
        </authorList>
    </citation>
    <scope>NUCLEOTIDE SEQUENCE [LARGE SCALE GENOMIC DNA]</scope>
    <source>
        <strain evidence="14 15">AM25-6</strain>
    </source>
</reference>
<sequence length="648" mass="71568">MMIGRVLNDRYEVVQFVGQGGMAKVYLGFDKVLNRDVAIKILQEEFNDNEQFLNKFKREAQAAGKLSHPHIVNIYDTGNDHDIYYIVMEYVDGGTLKDYINAKGKLSYRESINYALAIASALGQAHKNNIIHRDVKPQNILLTRAKRLPKVADFGIARAITSSTMTMVDETMGSVHYLSPEQARGGYLDARSDLYSLGILLYEMVTGKLPFDSDSPVAVALMQIQEDIVPLREIDPDAPRGLEVIIQNLTAKSPNDRYQDTLELIEDLKKVRADFNAHINRIGAEDTSPTEKIPIIRDEEIEQVPKRVPLENNDNYDELREKDKKKKNKDKGKKKGFKNLPLKMKILAIVLAIMLVAGGVFAGTRIFAKEVTVPNITNMTVEQATAELAKVGLKAASPKMKNSVDVDEGKIISQSPKQGIKIKTYQKVEIVVSSGPADVKVPDVIGLQQVEAESKITNTELVVKVVSEYRDDVKKGEVFKQEPSAGEEVKQGNTVTIYVSKGENKVTMESLTGMSLSDAKARIKKLGLSVGEISYETSSRYSKDVVISSSPEQYEEVTVGSSVDLTVSKGKLQKKSMSIDIGDYSNSTGKRVKVEIVYVDPDGGTSTAYSGRVKDTDIVNVTFEGYGVGYYKVYIDGSEKGNGGIVTF</sequence>
<organism evidence="14 15">
    <name type="scientific">Anaerofustis stercorihominis</name>
    <dbReference type="NCBI Taxonomy" id="214853"/>
    <lineage>
        <taxon>Bacteria</taxon>
        <taxon>Bacillati</taxon>
        <taxon>Bacillota</taxon>
        <taxon>Clostridia</taxon>
        <taxon>Eubacteriales</taxon>
        <taxon>Eubacteriaceae</taxon>
        <taxon>Anaerofustis</taxon>
    </lineage>
</organism>
<keyword evidence="6 9" id="KW-0067">ATP-binding</keyword>
<dbReference type="PROSITE" id="PS00108">
    <property type="entry name" value="PROTEIN_KINASE_ST"/>
    <property type="match status" value="1"/>
</dbReference>
<dbReference type="PROSITE" id="PS50011">
    <property type="entry name" value="PROTEIN_KINASE_DOM"/>
    <property type="match status" value="1"/>
</dbReference>
<comment type="caution">
    <text evidence="14">The sequence shown here is derived from an EMBL/GenBank/DDBJ whole genome shotgun (WGS) entry which is preliminary data.</text>
</comment>
<dbReference type="InterPro" id="IPR005543">
    <property type="entry name" value="PASTA_dom"/>
</dbReference>
<feature type="transmembrane region" description="Helical" evidence="11">
    <location>
        <begin position="346"/>
        <end position="368"/>
    </location>
</feature>
<dbReference type="RefSeq" id="WP_117532402.1">
    <property type="nucleotide sequence ID" value="NZ_QUSM01000004.1"/>
</dbReference>
<feature type="domain" description="PASTA" evidence="13">
    <location>
        <begin position="368"/>
        <end position="434"/>
    </location>
</feature>
<gene>
    <name evidence="14" type="primary">pknB</name>
    <name evidence="14" type="ORF">DW687_08340</name>
</gene>
<dbReference type="GO" id="GO:0005524">
    <property type="term" value="F:ATP binding"/>
    <property type="evidence" value="ECO:0007669"/>
    <property type="project" value="UniProtKB-UniRule"/>
</dbReference>
<feature type="region of interest" description="Disordered" evidence="10">
    <location>
        <begin position="304"/>
        <end position="334"/>
    </location>
</feature>
<keyword evidence="11" id="KW-0812">Transmembrane</keyword>
<keyword evidence="5 14" id="KW-0418">Kinase</keyword>
<dbReference type="PANTHER" id="PTHR43289:SF34">
    <property type="entry name" value="SERINE_THREONINE-PROTEIN KINASE YBDM-RELATED"/>
    <property type="match status" value="1"/>
</dbReference>
<dbReference type="AlphaFoldDB" id="A0A3E3DWY9"/>
<dbReference type="PANTHER" id="PTHR43289">
    <property type="entry name" value="MITOGEN-ACTIVATED PROTEIN KINASE KINASE KINASE 20-RELATED"/>
    <property type="match status" value="1"/>
</dbReference>
<protein>
    <recommendedName>
        <fullName evidence="1">non-specific serine/threonine protein kinase</fullName>
        <ecNumber evidence="1">2.7.11.1</ecNumber>
    </recommendedName>
</protein>
<dbReference type="InterPro" id="IPR008271">
    <property type="entry name" value="Ser/Thr_kinase_AS"/>
</dbReference>
<evidence type="ECO:0000259" key="12">
    <source>
        <dbReference type="PROSITE" id="PS50011"/>
    </source>
</evidence>
<keyword evidence="4 9" id="KW-0547">Nucleotide-binding</keyword>
<dbReference type="Gene3D" id="3.30.200.20">
    <property type="entry name" value="Phosphorylase Kinase, domain 1"/>
    <property type="match status" value="1"/>
</dbReference>
<dbReference type="SUPFAM" id="SSF56112">
    <property type="entry name" value="Protein kinase-like (PK-like)"/>
    <property type="match status" value="1"/>
</dbReference>
<dbReference type="InterPro" id="IPR000719">
    <property type="entry name" value="Prot_kinase_dom"/>
</dbReference>
<dbReference type="Proteomes" id="UP000261212">
    <property type="component" value="Unassembled WGS sequence"/>
</dbReference>
<keyword evidence="2" id="KW-0723">Serine/threonine-protein kinase</keyword>
<evidence type="ECO:0000256" key="10">
    <source>
        <dbReference type="SAM" id="MobiDB-lite"/>
    </source>
</evidence>
<proteinExistence type="predicted"/>
<name>A0A3E3DWY9_9FIRM</name>
<evidence type="ECO:0000256" key="4">
    <source>
        <dbReference type="ARBA" id="ARBA00022741"/>
    </source>
</evidence>
<comment type="catalytic activity">
    <reaction evidence="8">
        <text>L-seryl-[protein] + ATP = O-phospho-L-seryl-[protein] + ADP + H(+)</text>
        <dbReference type="Rhea" id="RHEA:17989"/>
        <dbReference type="Rhea" id="RHEA-COMP:9863"/>
        <dbReference type="Rhea" id="RHEA-COMP:11604"/>
        <dbReference type="ChEBI" id="CHEBI:15378"/>
        <dbReference type="ChEBI" id="CHEBI:29999"/>
        <dbReference type="ChEBI" id="CHEBI:30616"/>
        <dbReference type="ChEBI" id="CHEBI:83421"/>
        <dbReference type="ChEBI" id="CHEBI:456216"/>
        <dbReference type="EC" id="2.7.11.1"/>
    </reaction>
</comment>
<accession>A0A3E3DWY9</accession>
<dbReference type="SMART" id="SM00740">
    <property type="entry name" value="PASTA"/>
    <property type="match status" value="3"/>
</dbReference>
<evidence type="ECO:0000259" key="13">
    <source>
        <dbReference type="PROSITE" id="PS51178"/>
    </source>
</evidence>
<feature type="compositionally biased region" description="Basic residues" evidence="10">
    <location>
        <begin position="323"/>
        <end position="334"/>
    </location>
</feature>
<dbReference type="GO" id="GO:0004674">
    <property type="term" value="F:protein serine/threonine kinase activity"/>
    <property type="evidence" value="ECO:0007669"/>
    <property type="project" value="UniProtKB-KW"/>
</dbReference>
<keyword evidence="11" id="KW-1133">Transmembrane helix</keyword>
<feature type="domain" description="PASTA" evidence="13">
    <location>
        <begin position="502"/>
        <end position="569"/>
    </location>
</feature>
<evidence type="ECO:0000256" key="1">
    <source>
        <dbReference type="ARBA" id="ARBA00012513"/>
    </source>
</evidence>
<evidence type="ECO:0000313" key="14">
    <source>
        <dbReference type="EMBL" id="RGD73781.1"/>
    </source>
</evidence>
<feature type="binding site" evidence="9">
    <location>
        <position position="40"/>
    </location>
    <ligand>
        <name>ATP</name>
        <dbReference type="ChEBI" id="CHEBI:30616"/>
    </ligand>
</feature>
<evidence type="ECO:0000256" key="5">
    <source>
        <dbReference type="ARBA" id="ARBA00022777"/>
    </source>
</evidence>
<evidence type="ECO:0000256" key="11">
    <source>
        <dbReference type="SAM" id="Phobius"/>
    </source>
</evidence>
<evidence type="ECO:0000256" key="2">
    <source>
        <dbReference type="ARBA" id="ARBA00022527"/>
    </source>
</evidence>
<evidence type="ECO:0000256" key="8">
    <source>
        <dbReference type="ARBA" id="ARBA00048679"/>
    </source>
</evidence>
<dbReference type="NCBIfam" id="NF033483">
    <property type="entry name" value="PknB_PASTA_kin"/>
    <property type="match status" value="1"/>
</dbReference>
<keyword evidence="3" id="KW-0808">Transferase</keyword>
<dbReference type="SUPFAM" id="SSF54184">
    <property type="entry name" value="Penicillin-binding protein 2x (pbp-2x), c-terminal domain"/>
    <property type="match status" value="1"/>
</dbReference>
<keyword evidence="11" id="KW-0472">Membrane</keyword>
<dbReference type="FunFam" id="3.30.200.20:FF:000035">
    <property type="entry name" value="Serine/threonine protein kinase Stk1"/>
    <property type="match status" value="1"/>
</dbReference>
<dbReference type="Gene3D" id="1.10.510.10">
    <property type="entry name" value="Transferase(Phosphotransferase) domain 1"/>
    <property type="match status" value="1"/>
</dbReference>
<dbReference type="PROSITE" id="PS00107">
    <property type="entry name" value="PROTEIN_KINASE_ATP"/>
    <property type="match status" value="1"/>
</dbReference>
<dbReference type="FunFam" id="1.10.510.10:FF:000021">
    <property type="entry name" value="Serine/threonine protein kinase"/>
    <property type="match status" value="1"/>
</dbReference>
<feature type="domain" description="PASTA" evidence="13">
    <location>
        <begin position="435"/>
        <end position="501"/>
    </location>
</feature>
<dbReference type="Gene3D" id="3.30.10.20">
    <property type="match status" value="3"/>
</dbReference>
<evidence type="ECO:0000256" key="7">
    <source>
        <dbReference type="ARBA" id="ARBA00047899"/>
    </source>
</evidence>
<dbReference type="Pfam" id="PF03793">
    <property type="entry name" value="PASTA"/>
    <property type="match status" value="3"/>
</dbReference>
<dbReference type="CDD" id="cd06577">
    <property type="entry name" value="PASTA_pknB"/>
    <property type="match status" value="3"/>
</dbReference>
<dbReference type="InterPro" id="IPR017441">
    <property type="entry name" value="Protein_kinase_ATP_BS"/>
</dbReference>
<dbReference type="EMBL" id="QUSM01000004">
    <property type="protein sequence ID" value="RGD73781.1"/>
    <property type="molecule type" value="Genomic_DNA"/>
</dbReference>
<dbReference type="InterPro" id="IPR011009">
    <property type="entry name" value="Kinase-like_dom_sf"/>
</dbReference>
<dbReference type="EC" id="2.7.11.1" evidence="1"/>